<name>A0ABN0R5C3_MYCUL</name>
<dbReference type="InterPro" id="IPR027417">
    <property type="entry name" value="P-loop_NTPase"/>
</dbReference>
<feature type="compositionally biased region" description="Low complexity" evidence="6">
    <location>
        <begin position="361"/>
        <end position="385"/>
    </location>
</feature>
<evidence type="ECO:0000313" key="8">
    <source>
        <dbReference type="EMBL" id="EUA92325.1"/>
    </source>
</evidence>
<dbReference type="Proteomes" id="UP000020681">
    <property type="component" value="Unassembled WGS sequence"/>
</dbReference>
<accession>A0ABN0R5C3</accession>
<keyword evidence="9" id="KW-1185">Reference proteome</keyword>
<dbReference type="SUPFAM" id="SSF52540">
    <property type="entry name" value="P-loop containing nucleoside triphosphate hydrolases"/>
    <property type="match status" value="1"/>
</dbReference>
<feature type="region of interest" description="Disordered" evidence="6">
    <location>
        <begin position="307"/>
        <end position="399"/>
    </location>
</feature>
<evidence type="ECO:0000259" key="7">
    <source>
        <dbReference type="PROSITE" id="PS51198"/>
    </source>
</evidence>
<dbReference type="PROSITE" id="PS51198">
    <property type="entry name" value="UVRD_HELICASE_ATP_BIND"/>
    <property type="match status" value="1"/>
</dbReference>
<evidence type="ECO:0000256" key="1">
    <source>
        <dbReference type="ARBA" id="ARBA00022741"/>
    </source>
</evidence>
<dbReference type="GO" id="GO:0004386">
    <property type="term" value="F:helicase activity"/>
    <property type="evidence" value="ECO:0007669"/>
    <property type="project" value="UniProtKB-KW"/>
</dbReference>
<dbReference type="PANTHER" id="PTHR11070">
    <property type="entry name" value="UVRD / RECB / PCRA DNA HELICASE FAMILY MEMBER"/>
    <property type="match status" value="1"/>
</dbReference>
<keyword evidence="1 5" id="KW-0547">Nucleotide-binding</keyword>
<evidence type="ECO:0000256" key="6">
    <source>
        <dbReference type="SAM" id="MobiDB-lite"/>
    </source>
</evidence>
<feature type="region of interest" description="Disordered" evidence="6">
    <location>
        <begin position="1"/>
        <end position="26"/>
    </location>
</feature>
<sequence>MRRPDPGRGLCRFRPSRSRRAGNPQAASGILGYDDLLLRLADALASEDSAARARMQQRWPVVMVDEFQDTDAVQWQVIDSAFSGRCTLILIGDPKQAIYAFRGGDIVTYLHAAQTAGDKRTLATNWRSDSALVDRLQVVLRGAELGDPAIVVRDVKAHHQGHRLAGAPHNDALRLRVVRRATLGRRGIQNLPIDILRDHIGRDLASDIGALLASGATFAGRALQANDIAVIVEKHKDARACHRALTDAGIHAVYTGDTDVFSSEAADDWLALLEAFDQPHRPGSCAPPPRRCSSARPPTILPAAAMRSPIASQRPCGSGRTTPASGGGRHLRGRAVGRYERPRAVVAGGPAAHDRPGPRDAAAAEGLPPGALYPSGAARLAARPARGSRWRYRAQPPDR</sequence>
<dbReference type="EMBL" id="JAOL01000078">
    <property type="protein sequence ID" value="EUA92325.1"/>
    <property type="molecule type" value="Genomic_DNA"/>
</dbReference>
<dbReference type="Gene3D" id="1.10.486.10">
    <property type="entry name" value="PCRA, domain 4"/>
    <property type="match status" value="1"/>
</dbReference>
<dbReference type="PANTHER" id="PTHR11070:SF23">
    <property type="entry name" value="RECBCD ENZYME SUBUNIT RECB"/>
    <property type="match status" value="1"/>
</dbReference>
<comment type="caution">
    <text evidence="8">The sequence shown here is derived from an EMBL/GenBank/DDBJ whole genome shotgun (WGS) entry which is preliminary data.</text>
</comment>
<dbReference type="InterPro" id="IPR000212">
    <property type="entry name" value="DNA_helicase_UvrD/REP"/>
</dbReference>
<comment type="caution">
    <text evidence="5">Lacks conserved residue(s) required for the propagation of feature annotation.</text>
</comment>
<proteinExistence type="predicted"/>
<organism evidence="8 9">
    <name type="scientific">Mycobacterium ulcerans str. Harvey</name>
    <dbReference type="NCBI Taxonomy" id="1299332"/>
    <lineage>
        <taxon>Bacteria</taxon>
        <taxon>Bacillati</taxon>
        <taxon>Actinomycetota</taxon>
        <taxon>Actinomycetes</taxon>
        <taxon>Mycobacteriales</taxon>
        <taxon>Mycobacteriaceae</taxon>
        <taxon>Mycobacterium</taxon>
        <taxon>Mycobacterium ulcerans group</taxon>
    </lineage>
</organism>
<evidence type="ECO:0000256" key="5">
    <source>
        <dbReference type="PROSITE-ProRule" id="PRU00560"/>
    </source>
</evidence>
<dbReference type="InterPro" id="IPR014016">
    <property type="entry name" value="UvrD-like_ATP-bd"/>
</dbReference>
<keyword evidence="2 5" id="KW-0378">Hydrolase</keyword>
<evidence type="ECO:0000256" key="4">
    <source>
        <dbReference type="ARBA" id="ARBA00022840"/>
    </source>
</evidence>
<dbReference type="Pfam" id="PF00580">
    <property type="entry name" value="UvrD-helicase"/>
    <property type="match status" value="1"/>
</dbReference>
<keyword evidence="4 5" id="KW-0067">ATP-binding</keyword>
<dbReference type="Gene3D" id="3.40.50.300">
    <property type="entry name" value="P-loop containing nucleotide triphosphate hydrolases"/>
    <property type="match status" value="2"/>
</dbReference>
<evidence type="ECO:0000313" key="9">
    <source>
        <dbReference type="Proteomes" id="UP000020681"/>
    </source>
</evidence>
<feature type="domain" description="UvrD-like helicase ATP-binding" evidence="7">
    <location>
        <begin position="1"/>
        <end position="129"/>
    </location>
</feature>
<protein>
    <submittedName>
        <fullName evidence="8">UvrD/REP helicase N-terminal domain protein</fullName>
    </submittedName>
</protein>
<reference evidence="8 9" key="1">
    <citation type="submission" date="2014-01" db="EMBL/GenBank/DDBJ databases">
        <authorList>
            <person name="Dobos K."/>
            <person name="Lenaerts A."/>
            <person name="Ordway D."/>
            <person name="DeGroote M.A."/>
            <person name="Parker T."/>
            <person name="Sizemore C."/>
            <person name="Tallon L.J."/>
            <person name="Sadzewicz L.K."/>
            <person name="Sengamalay N."/>
            <person name="Fraser C.M."/>
            <person name="Hine E."/>
            <person name="Shefchek K.A."/>
            <person name="Das S.P."/>
            <person name="Tettelin H."/>
        </authorList>
    </citation>
    <scope>NUCLEOTIDE SEQUENCE [LARGE SCALE GENOMIC DNA]</scope>
    <source>
        <strain evidence="8 9">Harvey</strain>
    </source>
</reference>
<evidence type="ECO:0000256" key="2">
    <source>
        <dbReference type="ARBA" id="ARBA00022801"/>
    </source>
</evidence>
<gene>
    <name evidence="8" type="ORF">I551_1171</name>
</gene>
<keyword evidence="3 5" id="KW-0347">Helicase</keyword>
<evidence type="ECO:0000256" key="3">
    <source>
        <dbReference type="ARBA" id="ARBA00022806"/>
    </source>
</evidence>